<evidence type="ECO:0000313" key="4">
    <source>
        <dbReference type="Proteomes" id="UP000008631"/>
    </source>
</evidence>
<dbReference type="eggNOG" id="COG4911">
    <property type="taxonomic scope" value="Bacteria"/>
</dbReference>
<dbReference type="OrthoDB" id="9802910at2"/>
<name>E8R0N8_ISOPI</name>
<dbReference type="EMBL" id="CP002353">
    <property type="protein sequence ID" value="ADV61223.1"/>
    <property type="molecule type" value="Genomic_DNA"/>
</dbReference>
<reference key="1">
    <citation type="submission" date="2010-11" db="EMBL/GenBank/DDBJ databases">
        <title>The complete sequence of chromosome of Isophaera pallida ATCC 43644.</title>
        <authorList>
            <consortium name="US DOE Joint Genome Institute (JGI-PGF)"/>
            <person name="Lucas S."/>
            <person name="Copeland A."/>
            <person name="Lapidus A."/>
            <person name="Bruce D."/>
            <person name="Goodwin L."/>
            <person name="Pitluck S."/>
            <person name="Kyrpides N."/>
            <person name="Mavromatis K."/>
            <person name="Pagani I."/>
            <person name="Ivanova N."/>
            <person name="Saunders E."/>
            <person name="Brettin T."/>
            <person name="Detter J.C."/>
            <person name="Han C."/>
            <person name="Tapia R."/>
            <person name="Land M."/>
            <person name="Hauser L."/>
            <person name="Markowitz V."/>
            <person name="Cheng J.-F."/>
            <person name="Hugenholtz P."/>
            <person name="Woyke T."/>
            <person name="Wu D."/>
            <person name="Eisen J.A."/>
        </authorList>
    </citation>
    <scope>NUCLEOTIDE SEQUENCE</scope>
    <source>
        <strain>ATCC 43644</strain>
    </source>
</reference>
<feature type="region of interest" description="Disordered" evidence="2">
    <location>
        <begin position="53"/>
        <end position="78"/>
    </location>
</feature>
<protein>
    <recommendedName>
        <fullName evidence="5">DUF2203 family protein</fullName>
    </recommendedName>
</protein>
<evidence type="ECO:0000256" key="1">
    <source>
        <dbReference type="SAM" id="Coils"/>
    </source>
</evidence>
<dbReference type="InParanoid" id="E8R0N8"/>
<dbReference type="Pfam" id="PF09969">
    <property type="entry name" value="DUF2203"/>
    <property type="match status" value="1"/>
</dbReference>
<dbReference type="STRING" id="575540.Isop_0631"/>
<reference evidence="3 4" key="2">
    <citation type="journal article" date="2011" name="Stand. Genomic Sci.">
        <title>Complete genome sequence of Isosphaera pallida type strain (IS1B).</title>
        <authorList>
            <consortium name="US DOE Joint Genome Institute (JGI-PGF)"/>
            <person name="Goker M."/>
            <person name="Cleland D."/>
            <person name="Saunders E."/>
            <person name="Lapidus A."/>
            <person name="Nolan M."/>
            <person name="Lucas S."/>
            <person name="Hammon N."/>
            <person name="Deshpande S."/>
            <person name="Cheng J.F."/>
            <person name="Tapia R."/>
            <person name="Han C."/>
            <person name="Goodwin L."/>
            <person name="Pitluck S."/>
            <person name="Liolios K."/>
            <person name="Pagani I."/>
            <person name="Ivanova N."/>
            <person name="Mavromatis K."/>
            <person name="Pati A."/>
            <person name="Chen A."/>
            <person name="Palaniappan K."/>
            <person name="Land M."/>
            <person name="Hauser L."/>
            <person name="Chang Y.J."/>
            <person name="Jeffries C.D."/>
            <person name="Detter J.C."/>
            <person name="Beck B."/>
            <person name="Woyke T."/>
            <person name="Bristow J."/>
            <person name="Eisen J.A."/>
            <person name="Markowitz V."/>
            <person name="Hugenholtz P."/>
            <person name="Kyrpides N.C."/>
            <person name="Klenk H.P."/>
        </authorList>
    </citation>
    <scope>NUCLEOTIDE SEQUENCE [LARGE SCALE GENOMIC DNA]</scope>
    <source>
        <strain evidence="4">ATCC 43644 / DSM 9630 / IS1B</strain>
    </source>
</reference>
<dbReference type="RefSeq" id="WP_013563512.1">
    <property type="nucleotide sequence ID" value="NC_014962.1"/>
</dbReference>
<evidence type="ECO:0000313" key="3">
    <source>
        <dbReference type="EMBL" id="ADV61223.1"/>
    </source>
</evidence>
<evidence type="ECO:0000256" key="2">
    <source>
        <dbReference type="SAM" id="MobiDB-lite"/>
    </source>
</evidence>
<dbReference type="KEGG" id="ipa:Isop_0631"/>
<keyword evidence="1" id="KW-0175">Coiled coil</keyword>
<proteinExistence type="predicted"/>
<evidence type="ECO:0008006" key="5">
    <source>
        <dbReference type="Google" id="ProtNLM"/>
    </source>
</evidence>
<keyword evidence="4" id="KW-1185">Reference proteome</keyword>
<gene>
    <name evidence="3" type="ordered locus">Isop_0631</name>
</gene>
<dbReference type="InterPro" id="IPR018699">
    <property type="entry name" value="DUF2203"/>
</dbReference>
<accession>E8R0N8</accession>
<sequence length="198" mass="21826">MSSSSVSARRFSLEEANRTLPLVRRIVGDIVNQVRVINELSLKRKEVLLRRGTHASTANGSSRRSGSGPVPTIVSSGDPGLIAQADQAATGKRWVAAQGEAERAGSGESEIHRFEERLAFEKRKLAEYVRELEKLGVELKGPDGVCDFPAVVAGRELMLCWCLGEERIQYWHEVGEGFAQRRPLAELINHGDTGPRHE</sequence>
<dbReference type="HOGENOM" id="CLU_1376538_0_0_0"/>
<organism evidence="3 4">
    <name type="scientific">Isosphaera pallida (strain ATCC 43644 / DSM 9630 / IS1B)</name>
    <dbReference type="NCBI Taxonomy" id="575540"/>
    <lineage>
        <taxon>Bacteria</taxon>
        <taxon>Pseudomonadati</taxon>
        <taxon>Planctomycetota</taxon>
        <taxon>Planctomycetia</taxon>
        <taxon>Isosphaerales</taxon>
        <taxon>Isosphaeraceae</taxon>
        <taxon>Isosphaera</taxon>
    </lineage>
</organism>
<dbReference type="AlphaFoldDB" id="E8R0N8"/>
<feature type="coiled-coil region" evidence="1">
    <location>
        <begin position="111"/>
        <end position="138"/>
    </location>
</feature>
<dbReference type="Proteomes" id="UP000008631">
    <property type="component" value="Chromosome"/>
</dbReference>